<dbReference type="EMBL" id="FPIP01000001">
    <property type="protein sequence ID" value="SFW11174.1"/>
    <property type="molecule type" value="Genomic_DNA"/>
</dbReference>
<sequence length="125" mass="14391">MKNTLRNIFLTVGLGTLIFTPMLIIDNGLDDTMRSVVIWLTASLLYGLSFAILNWKSIFRIPLHCVTCFAITFLIRCGYSYFSNGEIHLKKLLLVTIPIFIVVYAALFFFIKYFGNIPDREKKQD</sequence>
<keyword evidence="1" id="KW-0812">Transmembrane</keyword>
<gene>
    <name evidence="2" type="ORF">SAMN02910280_0473</name>
</gene>
<keyword evidence="1" id="KW-1133">Transmembrane helix</keyword>
<name>A0A1K1LNE2_RUMFL</name>
<reference evidence="2 3" key="1">
    <citation type="submission" date="2016-11" db="EMBL/GenBank/DDBJ databases">
        <authorList>
            <person name="Jaros S."/>
            <person name="Januszkiewicz K."/>
            <person name="Wedrychowicz H."/>
        </authorList>
    </citation>
    <scope>NUCLEOTIDE SEQUENCE [LARGE SCALE GENOMIC DNA]</scope>
    <source>
        <strain evidence="2 3">YL228</strain>
    </source>
</reference>
<dbReference type="RefSeq" id="WP_072298923.1">
    <property type="nucleotide sequence ID" value="NZ_CAMIZA010000044.1"/>
</dbReference>
<evidence type="ECO:0000256" key="1">
    <source>
        <dbReference type="SAM" id="Phobius"/>
    </source>
</evidence>
<dbReference type="Proteomes" id="UP000183461">
    <property type="component" value="Unassembled WGS sequence"/>
</dbReference>
<evidence type="ECO:0000313" key="2">
    <source>
        <dbReference type="EMBL" id="SFW11174.1"/>
    </source>
</evidence>
<feature type="transmembrane region" description="Helical" evidence="1">
    <location>
        <begin position="94"/>
        <end position="114"/>
    </location>
</feature>
<feature type="transmembrane region" description="Helical" evidence="1">
    <location>
        <begin position="61"/>
        <end position="82"/>
    </location>
</feature>
<keyword evidence="1" id="KW-0472">Membrane</keyword>
<organism evidence="2 3">
    <name type="scientific">Ruminococcus flavefaciens</name>
    <dbReference type="NCBI Taxonomy" id="1265"/>
    <lineage>
        <taxon>Bacteria</taxon>
        <taxon>Bacillati</taxon>
        <taxon>Bacillota</taxon>
        <taxon>Clostridia</taxon>
        <taxon>Eubacteriales</taxon>
        <taxon>Oscillospiraceae</taxon>
        <taxon>Ruminococcus</taxon>
    </lineage>
</organism>
<evidence type="ECO:0000313" key="3">
    <source>
        <dbReference type="Proteomes" id="UP000183461"/>
    </source>
</evidence>
<accession>A0A1K1LNE2</accession>
<feature type="transmembrane region" description="Helical" evidence="1">
    <location>
        <begin position="7"/>
        <end position="24"/>
    </location>
</feature>
<protein>
    <recommendedName>
        <fullName evidence="4">DUF3021 family protein</fullName>
    </recommendedName>
</protein>
<feature type="transmembrane region" description="Helical" evidence="1">
    <location>
        <begin position="36"/>
        <end position="54"/>
    </location>
</feature>
<evidence type="ECO:0008006" key="4">
    <source>
        <dbReference type="Google" id="ProtNLM"/>
    </source>
</evidence>
<proteinExistence type="predicted"/>
<dbReference type="AlphaFoldDB" id="A0A1K1LNE2"/>